<proteinExistence type="predicted"/>
<protein>
    <submittedName>
        <fullName evidence="7">Multiple sugar transport system substrate-binding protein</fullName>
    </submittedName>
</protein>
<dbReference type="Pfam" id="PF01547">
    <property type="entry name" value="SBP_bac_1"/>
    <property type="match status" value="1"/>
</dbReference>
<keyword evidence="3" id="KW-0472">Membrane</keyword>
<dbReference type="Gene3D" id="3.40.190.10">
    <property type="entry name" value="Periplasmic binding protein-like II"/>
    <property type="match status" value="1"/>
</dbReference>
<keyword evidence="8" id="KW-1185">Reference proteome</keyword>
<comment type="caution">
    <text evidence="7">The sequence shown here is derived from an EMBL/GenBank/DDBJ whole genome shotgun (WGS) entry which is preliminary data.</text>
</comment>
<evidence type="ECO:0000313" key="8">
    <source>
        <dbReference type="Proteomes" id="UP000546642"/>
    </source>
</evidence>
<evidence type="ECO:0000256" key="4">
    <source>
        <dbReference type="ARBA" id="ARBA00023139"/>
    </source>
</evidence>
<organism evidence="7 8">
    <name type="scientific">Nocardiopsis mwathae</name>
    <dbReference type="NCBI Taxonomy" id="1472723"/>
    <lineage>
        <taxon>Bacteria</taxon>
        <taxon>Bacillati</taxon>
        <taxon>Actinomycetota</taxon>
        <taxon>Actinomycetes</taxon>
        <taxon>Streptosporangiales</taxon>
        <taxon>Nocardiopsidaceae</taxon>
        <taxon>Nocardiopsis</taxon>
    </lineage>
</organism>
<evidence type="ECO:0000256" key="5">
    <source>
        <dbReference type="ARBA" id="ARBA00023288"/>
    </source>
</evidence>
<keyword evidence="1" id="KW-1003">Cell membrane</keyword>
<gene>
    <name evidence="7" type="ORF">HNR23_000606</name>
</gene>
<keyword evidence="4" id="KW-0564">Palmitate</keyword>
<sequence length="433" mass="45577">MRIRDLASTGALALAALLAASGCGIGGAGDDTPALQGEVTGEADGEITFQTWNLKADYDDYFTALIAAFEEEHPGAAVRWLDQPAEGYAEKLSVDAAAGELPDVVNVAPDLVHPLAEAGLVLDLDRARPGAAGAYLPDAWAGFTMPGGSGTYAYPWYLNTGPIFYNRALFERAGLDPDAPPATYDELFEQAVAMAEATDGEVAMLGQTPGIVDLGLYGSEPMNPEGTEFTFNDAAAVELVGHYKDMYDAGALVPEALTQDYTGSGEQFMSGAIAWAPGSAYDLANFRTNAPTLYENVGITGVLTNTGQAHMYLQGLAVSARTAEPATAAAFAEFVTDAANQEAFAREVQIFPSTAGSLDDPYFTEDDGTDESRVRVAAAEQLATATSYTPVRFSDQMQNILRNEIALAMLGDKTPQEALDAAVEESNALLGTD</sequence>
<dbReference type="RefSeq" id="WP_184073269.1">
    <property type="nucleotide sequence ID" value="NZ_JACHDS010000001.1"/>
</dbReference>
<evidence type="ECO:0000256" key="3">
    <source>
        <dbReference type="ARBA" id="ARBA00023136"/>
    </source>
</evidence>
<dbReference type="InterPro" id="IPR050490">
    <property type="entry name" value="Bact_solute-bd_prot1"/>
</dbReference>
<dbReference type="AlphaFoldDB" id="A0A7W9YFY0"/>
<name>A0A7W9YFY0_9ACTN</name>
<keyword evidence="7" id="KW-0762">Sugar transport</keyword>
<dbReference type="PROSITE" id="PS51257">
    <property type="entry name" value="PROKAR_LIPOPROTEIN"/>
    <property type="match status" value="1"/>
</dbReference>
<reference evidence="7 8" key="1">
    <citation type="submission" date="2020-08" db="EMBL/GenBank/DDBJ databases">
        <title>Sequencing the genomes of 1000 actinobacteria strains.</title>
        <authorList>
            <person name="Klenk H.-P."/>
        </authorList>
    </citation>
    <scope>NUCLEOTIDE SEQUENCE [LARGE SCALE GENOMIC DNA]</scope>
    <source>
        <strain evidence="7 8">DSM 46659</strain>
    </source>
</reference>
<evidence type="ECO:0000313" key="7">
    <source>
        <dbReference type="EMBL" id="MBB6170546.1"/>
    </source>
</evidence>
<evidence type="ECO:0000256" key="1">
    <source>
        <dbReference type="ARBA" id="ARBA00022475"/>
    </source>
</evidence>
<accession>A0A7W9YFY0</accession>
<dbReference type="PANTHER" id="PTHR43649:SF33">
    <property type="entry name" value="POLYGALACTURONAN_RHAMNOGALACTURONAN-BINDING PROTEIN YTCQ"/>
    <property type="match status" value="1"/>
</dbReference>
<dbReference type="EMBL" id="JACHDS010000001">
    <property type="protein sequence ID" value="MBB6170546.1"/>
    <property type="molecule type" value="Genomic_DNA"/>
</dbReference>
<keyword evidence="5" id="KW-0449">Lipoprotein</keyword>
<keyword evidence="2 6" id="KW-0732">Signal</keyword>
<dbReference type="Proteomes" id="UP000546642">
    <property type="component" value="Unassembled WGS sequence"/>
</dbReference>
<evidence type="ECO:0000256" key="2">
    <source>
        <dbReference type="ARBA" id="ARBA00022729"/>
    </source>
</evidence>
<dbReference type="SUPFAM" id="SSF53850">
    <property type="entry name" value="Periplasmic binding protein-like II"/>
    <property type="match status" value="1"/>
</dbReference>
<feature type="chain" id="PRO_5030540873" evidence="6">
    <location>
        <begin position="29"/>
        <end position="433"/>
    </location>
</feature>
<keyword evidence="7" id="KW-0813">Transport</keyword>
<dbReference type="PANTHER" id="PTHR43649">
    <property type="entry name" value="ARABINOSE-BINDING PROTEIN-RELATED"/>
    <property type="match status" value="1"/>
</dbReference>
<dbReference type="InterPro" id="IPR006059">
    <property type="entry name" value="SBP"/>
</dbReference>
<feature type="signal peptide" evidence="6">
    <location>
        <begin position="1"/>
        <end position="28"/>
    </location>
</feature>
<evidence type="ECO:0000256" key="6">
    <source>
        <dbReference type="SAM" id="SignalP"/>
    </source>
</evidence>